<keyword evidence="3" id="KW-1185">Reference proteome</keyword>
<organism evidence="3">
    <name type="scientific">Arabidopsis lyrata subsp. lyrata</name>
    <name type="common">Lyre-leaved rock-cress</name>
    <dbReference type="NCBI Taxonomy" id="81972"/>
    <lineage>
        <taxon>Eukaryota</taxon>
        <taxon>Viridiplantae</taxon>
        <taxon>Streptophyta</taxon>
        <taxon>Embryophyta</taxon>
        <taxon>Tracheophyta</taxon>
        <taxon>Spermatophyta</taxon>
        <taxon>Magnoliopsida</taxon>
        <taxon>eudicotyledons</taxon>
        <taxon>Gunneridae</taxon>
        <taxon>Pentapetalae</taxon>
        <taxon>rosids</taxon>
        <taxon>malvids</taxon>
        <taxon>Brassicales</taxon>
        <taxon>Brassicaceae</taxon>
        <taxon>Camelineae</taxon>
        <taxon>Arabidopsis</taxon>
    </lineage>
</organism>
<dbReference type="Gramene" id="Al_scaffold_0001_1902">
    <property type="protein sequence ID" value="Al_scaffold_0001_1902"/>
    <property type="gene ID" value="Al_scaffold_0001_1902"/>
</dbReference>
<feature type="compositionally biased region" description="Basic and acidic residues" evidence="1">
    <location>
        <begin position="89"/>
        <end position="99"/>
    </location>
</feature>
<dbReference type="HOGENOM" id="CLU_1580653_0_0_1"/>
<dbReference type="Proteomes" id="UP000008694">
    <property type="component" value="Unassembled WGS sequence"/>
</dbReference>
<proteinExistence type="predicted"/>
<evidence type="ECO:0000256" key="1">
    <source>
        <dbReference type="SAM" id="MobiDB-lite"/>
    </source>
</evidence>
<feature type="compositionally biased region" description="Polar residues" evidence="1">
    <location>
        <begin position="100"/>
        <end position="116"/>
    </location>
</feature>
<dbReference type="EMBL" id="GL348713">
    <property type="protein sequence ID" value="EFH66529.1"/>
    <property type="molecule type" value="Genomic_DNA"/>
</dbReference>
<evidence type="ECO:0000313" key="2">
    <source>
        <dbReference type="EMBL" id="EFH66529.1"/>
    </source>
</evidence>
<reference evidence="3" key="1">
    <citation type="journal article" date="2011" name="Nat. Genet.">
        <title>The Arabidopsis lyrata genome sequence and the basis of rapid genome size change.</title>
        <authorList>
            <person name="Hu T.T."/>
            <person name="Pattyn P."/>
            <person name="Bakker E.G."/>
            <person name="Cao J."/>
            <person name="Cheng J.-F."/>
            <person name="Clark R.M."/>
            <person name="Fahlgren N."/>
            <person name="Fawcett J.A."/>
            <person name="Grimwood J."/>
            <person name="Gundlach H."/>
            <person name="Haberer G."/>
            <person name="Hollister J.D."/>
            <person name="Ossowski S."/>
            <person name="Ottilar R.P."/>
            <person name="Salamov A.A."/>
            <person name="Schneeberger K."/>
            <person name="Spannagl M."/>
            <person name="Wang X."/>
            <person name="Yang L."/>
            <person name="Nasrallah M.E."/>
            <person name="Bergelson J."/>
            <person name="Carrington J.C."/>
            <person name="Gaut B.S."/>
            <person name="Schmutz J."/>
            <person name="Mayer K.F.X."/>
            <person name="Van de Peer Y."/>
            <person name="Grigoriev I.V."/>
            <person name="Nordborg M."/>
            <person name="Weigel D."/>
            <person name="Guo Y.-L."/>
        </authorList>
    </citation>
    <scope>NUCLEOTIDE SEQUENCE [LARGE SCALE GENOMIC DNA]</scope>
    <source>
        <strain evidence="3">cv. MN47</strain>
    </source>
</reference>
<feature type="compositionally biased region" description="Basic residues" evidence="1">
    <location>
        <begin position="60"/>
        <end position="69"/>
    </location>
</feature>
<feature type="region of interest" description="Disordered" evidence="1">
    <location>
        <begin position="147"/>
        <end position="169"/>
    </location>
</feature>
<accession>D7KGD2</accession>
<feature type="compositionally biased region" description="Basic and acidic residues" evidence="1">
    <location>
        <begin position="23"/>
        <end position="49"/>
    </location>
</feature>
<sequence length="169" mass="19518">MRQKNQPRKMSKEPMVKGIESVSPHERFSRTIDTKHNTKAEEQWPEPKLHSNKIQPQNRQKPHKSKTLRIQKQLGGETAIQSNSGTLKSPDEMRGKEARNSLQNNRGRPWYNLTNAKTEEEKRKQIFFTTTPRAVPDPWLKTAYAAQRGNPPKAGRIHAISGQPPLRRR</sequence>
<gene>
    <name evidence="2" type="ORF">ARALYDRAFT_679579</name>
</gene>
<dbReference type="AlphaFoldDB" id="D7KGD2"/>
<feature type="region of interest" description="Disordered" evidence="1">
    <location>
        <begin position="1"/>
        <end position="117"/>
    </location>
</feature>
<protein>
    <submittedName>
        <fullName evidence="2">Predicted protein</fullName>
    </submittedName>
</protein>
<name>D7KGD2_ARALL</name>
<evidence type="ECO:0000313" key="3">
    <source>
        <dbReference type="Proteomes" id="UP000008694"/>
    </source>
</evidence>